<sequence>MTQPQFEEFLHKISEDKKREKEKHIIKEKAEKSAKNEESWAKTDAETQRSKKLDNDDKQNDITLKSHYAYWLIGIMVIQLIIMNRVFLDVGSGLLKYDNYVLHLYITGTLLELFGLVLVITKYLFKNK</sequence>
<dbReference type="RefSeq" id="WP_077475640.1">
    <property type="nucleotide sequence ID" value="NZ_MLAH01000020.1"/>
</dbReference>
<comment type="caution">
    <text evidence="3">The sequence shown here is derived from an EMBL/GenBank/DDBJ whole genome shotgun (WGS) entry which is preliminary data.</text>
</comment>
<reference evidence="3 4" key="1">
    <citation type="submission" date="2016-10" db="EMBL/GenBank/DDBJ databases">
        <title>Rodentibacter gen. nov. and new species.</title>
        <authorList>
            <person name="Christensen H."/>
        </authorList>
    </citation>
    <scope>NUCLEOTIDE SEQUENCE [LARGE SCALE GENOMIC DNA]</scope>
    <source>
        <strain evidence="3 4">Ppn157</strain>
    </source>
</reference>
<feature type="transmembrane region" description="Helical" evidence="2">
    <location>
        <begin position="100"/>
        <end position="125"/>
    </location>
</feature>
<organism evidence="3 4">
    <name type="scientific">Rodentibacter ratti</name>
    <dbReference type="NCBI Taxonomy" id="1906745"/>
    <lineage>
        <taxon>Bacteria</taxon>
        <taxon>Pseudomonadati</taxon>
        <taxon>Pseudomonadota</taxon>
        <taxon>Gammaproteobacteria</taxon>
        <taxon>Pasteurellales</taxon>
        <taxon>Pasteurellaceae</taxon>
        <taxon>Rodentibacter</taxon>
    </lineage>
</organism>
<dbReference type="EMBL" id="MLAH01000020">
    <property type="protein sequence ID" value="OOF85601.1"/>
    <property type="molecule type" value="Genomic_DNA"/>
</dbReference>
<proteinExistence type="predicted"/>
<feature type="region of interest" description="Disordered" evidence="1">
    <location>
        <begin position="14"/>
        <end position="57"/>
    </location>
</feature>
<evidence type="ECO:0000256" key="1">
    <source>
        <dbReference type="SAM" id="MobiDB-lite"/>
    </source>
</evidence>
<evidence type="ECO:0000313" key="3">
    <source>
        <dbReference type="EMBL" id="OOF85601.1"/>
    </source>
</evidence>
<gene>
    <name evidence="3" type="ORF">BKG93_04325</name>
</gene>
<feature type="transmembrane region" description="Helical" evidence="2">
    <location>
        <begin position="68"/>
        <end position="88"/>
    </location>
</feature>
<keyword evidence="2" id="KW-0472">Membrane</keyword>
<protein>
    <submittedName>
        <fullName evidence="3">Uncharacterized protein</fullName>
    </submittedName>
</protein>
<keyword evidence="2" id="KW-1133">Transmembrane helix</keyword>
<dbReference type="Proteomes" id="UP000189549">
    <property type="component" value="Unassembled WGS sequence"/>
</dbReference>
<accession>A0A1V3L717</accession>
<name>A0A1V3L717_9PAST</name>
<keyword evidence="2" id="KW-0812">Transmembrane</keyword>
<evidence type="ECO:0000256" key="2">
    <source>
        <dbReference type="SAM" id="Phobius"/>
    </source>
</evidence>
<evidence type="ECO:0000313" key="4">
    <source>
        <dbReference type="Proteomes" id="UP000189549"/>
    </source>
</evidence>
<dbReference type="AlphaFoldDB" id="A0A1V3L717"/>